<dbReference type="GO" id="GO:0015628">
    <property type="term" value="P:protein secretion by the type II secretion system"/>
    <property type="evidence" value="ECO:0007669"/>
    <property type="project" value="InterPro"/>
</dbReference>
<dbReference type="EMBL" id="FOCW01000005">
    <property type="protein sequence ID" value="SEN73183.1"/>
    <property type="molecule type" value="Genomic_DNA"/>
</dbReference>
<proteinExistence type="predicted"/>
<dbReference type="STRING" id="1121117.SAMN02745977_01896"/>
<dbReference type="GO" id="GO:0015627">
    <property type="term" value="C:type II protein secretion system complex"/>
    <property type="evidence" value="ECO:0007669"/>
    <property type="project" value="InterPro"/>
</dbReference>
<dbReference type="SUPFAM" id="SSF53067">
    <property type="entry name" value="Actin-like ATPase domain"/>
    <property type="match status" value="1"/>
</dbReference>
<sequence>MAQLLVRLRLTAASDASFAYVLSPDGQAVDRHAHAEAALLPFQDADEVVALVPAQALSWHRVQLPKGSAANPARLRTVLEGLLEERVLDDMAELNCALQPDAAKASGPVWVAICHAGWLREQLNELEAAGCVAGRIVPEFAPQPFRAAPVVTTEPGMEAPPLPEDARIHAIADEDGSAWWVRTGSDLEAGEEAPGVLLWPLPDPALADLNQAEPPEAVRRVAQHAPKAVLADAAIAQWAEQSLRQPVTVQHTAQRWLHAAGTPWNLAQMAFANRQSDRVRKQALQLWQRFLHAPQWQAVRWGLAGLVLVQLIGLNWAALQERRMLADNKQAIAKVLTDTFTHVKLVVDPPTQMQRELAALRQGSGALAATEVEGMLALVSRALPDAQVQALQWDGTQLRMKGITLSTEQQGSLQATLRPSRLALSQDGNDWLIRLAP</sequence>
<dbReference type="OrthoDB" id="8557903at2"/>
<dbReference type="Proteomes" id="UP000199531">
    <property type="component" value="Unassembled WGS sequence"/>
</dbReference>
<dbReference type="Gene3D" id="3.30.420.380">
    <property type="match status" value="1"/>
</dbReference>
<evidence type="ECO:0000313" key="2">
    <source>
        <dbReference type="Proteomes" id="UP000199531"/>
    </source>
</evidence>
<dbReference type="GO" id="GO:0009276">
    <property type="term" value="C:Gram-negative-bacterium-type cell wall"/>
    <property type="evidence" value="ECO:0007669"/>
    <property type="project" value="InterPro"/>
</dbReference>
<gene>
    <name evidence="1" type="ORF">SAMN02745977_01896</name>
</gene>
<name>A0A1H8IX64_9BURK</name>
<keyword evidence="2" id="KW-1185">Reference proteome</keyword>
<dbReference type="InterPro" id="IPR043129">
    <property type="entry name" value="ATPase_NBD"/>
</dbReference>
<accession>A0A1H8IX64</accession>
<organism evidence="1 2">
    <name type="scientific">Brachymonas denitrificans DSM 15123</name>
    <dbReference type="NCBI Taxonomy" id="1121117"/>
    <lineage>
        <taxon>Bacteria</taxon>
        <taxon>Pseudomonadati</taxon>
        <taxon>Pseudomonadota</taxon>
        <taxon>Betaproteobacteria</taxon>
        <taxon>Burkholderiales</taxon>
        <taxon>Comamonadaceae</taxon>
        <taxon>Brachymonas</taxon>
    </lineage>
</organism>
<dbReference type="RefSeq" id="WP_091817101.1">
    <property type="nucleotide sequence ID" value="NZ_FOCW01000005.1"/>
</dbReference>
<dbReference type="AlphaFoldDB" id="A0A1H8IX64"/>
<dbReference type="NCBIfam" id="TIGR01709">
    <property type="entry name" value="typeII_sec_gspL"/>
    <property type="match status" value="1"/>
</dbReference>
<reference evidence="1 2" key="1">
    <citation type="submission" date="2016-10" db="EMBL/GenBank/DDBJ databases">
        <authorList>
            <person name="de Groot N.N."/>
        </authorList>
    </citation>
    <scope>NUCLEOTIDE SEQUENCE [LARGE SCALE GENOMIC DNA]</scope>
    <source>
        <strain evidence="1 2">DSM 15123</strain>
    </source>
</reference>
<evidence type="ECO:0000313" key="1">
    <source>
        <dbReference type="EMBL" id="SEN73183.1"/>
    </source>
</evidence>
<protein>
    <submittedName>
        <fullName evidence="1">General secretion pathway protein L</fullName>
    </submittedName>
</protein>
<dbReference type="InterPro" id="IPR007812">
    <property type="entry name" value="T2SS_protein-GspL"/>
</dbReference>